<comment type="caution">
    <text evidence="1">The sequence shown here is derived from an EMBL/GenBank/DDBJ whole genome shotgun (WGS) entry which is preliminary data.</text>
</comment>
<organism evidence="1 2">
    <name type="scientific">Mikania micrantha</name>
    <name type="common">bitter vine</name>
    <dbReference type="NCBI Taxonomy" id="192012"/>
    <lineage>
        <taxon>Eukaryota</taxon>
        <taxon>Viridiplantae</taxon>
        <taxon>Streptophyta</taxon>
        <taxon>Embryophyta</taxon>
        <taxon>Tracheophyta</taxon>
        <taxon>Spermatophyta</taxon>
        <taxon>Magnoliopsida</taxon>
        <taxon>eudicotyledons</taxon>
        <taxon>Gunneridae</taxon>
        <taxon>Pentapetalae</taxon>
        <taxon>asterids</taxon>
        <taxon>campanulids</taxon>
        <taxon>Asterales</taxon>
        <taxon>Asteraceae</taxon>
        <taxon>Asteroideae</taxon>
        <taxon>Heliantheae alliance</taxon>
        <taxon>Eupatorieae</taxon>
        <taxon>Mikania</taxon>
    </lineage>
</organism>
<dbReference type="EMBL" id="SZYD01000013">
    <property type="protein sequence ID" value="KAD4384639.1"/>
    <property type="molecule type" value="Genomic_DNA"/>
</dbReference>
<gene>
    <name evidence="1" type="ORF">E3N88_24807</name>
</gene>
<dbReference type="Proteomes" id="UP000326396">
    <property type="component" value="Linkage Group LG3"/>
</dbReference>
<evidence type="ECO:0000313" key="2">
    <source>
        <dbReference type="Proteomes" id="UP000326396"/>
    </source>
</evidence>
<evidence type="ECO:0008006" key="3">
    <source>
        <dbReference type="Google" id="ProtNLM"/>
    </source>
</evidence>
<dbReference type="OrthoDB" id="1845088at2759"/>
<dbReference type="PANTHER" id="PTHR47481">
    <property type="match status" value="1"/>
</dbReference>
<proteinExistence type="predicted"/>
<reference evidence="1 2" key="1">
    <citation type="submission" date="2019-05" db="EMBL/GenBank/DDBJ databases">
        <title>Mikania micrantha, genome provides insights into the molecular mechanism of rapid growth.</title>
        <authorList>
            <person name="Liu B."/>
        </authorList>
    </citation>
    <scope>NUCLEOTIDE SEQUENCE [LARGE SCALE GENOMIC DNA]</scope>
    <source>
        <strain evidence="1">NLD-2019</strain>
        <tissue evidence="1">Leaf</tissue>
    </source>
</reference>
<accession>A0A5N6N2Y4</accession>
<keyword evidence="2" id="KW-1185">Reference proteome</keyword>
<name>A0A5N6N2Y4_9ASTR</name>
<evidence type="ECO:0000313" key="1">
    <source>
        <dbReference type="EMBL" id="KAD4384639.1"/>
    </source>
</evidence>
<protein>
    <recommendedName>
        <fullName evidence="3">Retrotransposon Copia-like N-terminal domain-containing protein</fullName>
    </recommendedName>
</protein>
<dbReference type="AlphaFoldDB" id="A0A5N6N2Y4"/>
<sequence length="274" mass="30303">MTTKASSSSSTTIETKLPMATILHMLTIKLSSTNYLYWQNQLLPLLANQELLGHVDGSIPPPPKSIIVASVEQPNPDFTAWSISDQQAILILNSSLTEEAVAEILGLTTARQIWTALEAAYSNTSLERMHLLRDNLRRLTKGSSSVADYGRRFKAICDQLSAIGHPVKDTDKTHWFLCGLGSTFESWSTAIRTTRDPLPFRDLLTKAESQEQFLLAINPPTNPPVAFLAQNNQNRSIGSSQNRNQKRGSSSGSYTRGATFYALFLSLQKTTPLY</sequence>
<dbReference type="PANTHER" id="PTHR47481:SF3">
    <property type="entry name" value="GAG-POLYPEPTIDE OF LTR COPIA-TYPE-RELATED"/>
    <property type="match status" value="1"/>
</dbReference>
<dbReference type="Pfam" id="PF14223">
    <property type="entry name" value="Retrotran_gag_2"/>
    <property type="match status" value="1"/>
</dbReference>